<sequence length="647" mass="66474">MLDKELSLRALLLGAVIAIVFTAANVYLGLRVGITIASSIPAAVISMGIFRLFNTGTIRENNIVQTVASAGGTLSAIIFVLPGLVMIGWWRGFDFLTTFLICALGGTLGVLFSIPLRRALVVNSPLPFPEGVAAAEVLKVGATGDEAPHNILERTKGPLIVLYGALVAAGAQIVSFMGLAAATVATFFRAGSGVSGVTVGFSLALVGAGHLVGISVGIAMLLGLLISWAVLMPYLTAGMPGDITEIAETIFRSEVRFIGAGAIGVAAIWSLVKLVGPVAKGIADTMKAGSAAKTGAHEDRDMPIGTIALLSLVCLVAIGALLFLFIQGAPTLQPYTWPLVLGGVAFTVIVGAFIATVAGYMAGLIGASNSPVSGIGILSIVIGSLLLAAFAQPVLGAGATDALVAFALFAVAMVFSIATISNDNLQDLKTGQLVGASPWRQQIALIVGVLAGALVIGPVLDLLNHAYGFPGDPNRDAIAADPLGAPQATLISTLARGVLNAELRWDLIGIGAAIGLALCFFDEILGFCKTMRIPPLAVGIGMYLPMDTTQPVIVGAIIGWLYDRAVSKRENAEMAKRFGILLASGLIVGESLLGILNAGLIVATGNASPIAVVGLDFAATSRWVGAVLFGLLLFISYAWVSRQSRAK</sequence>
<dbReference type="Pfam" id="PF03169">
    <property type="entry name" value="OPT"/>
    <property type="match status" value="1"/>
</dbReference>
<dbReference type="OrthoDB" id="9809340at2"/>
<evidence type="ECO:0000256" key="3">
    <source>
        <dbReference type="ARBA" id="ARBA00022692"/>
    </source>
</evidence>
<dbReference type="InParanoid" id="A0A1B1AG87"/>
<dbReference type="EMBL" id="CP013244">
    <property type="protein sequence ID" value="ANP45570.1"/>
    <property type="molecule type" value="Genomic_DNA"/>
</dbReference>
<gene>
    <name evidence="7" type="ORF">ATE48_06390</name>
</gene>
<accession>A0A1B1AG87</accession>
<keyword evidence="3 6" id="KW-0812">Transmembrane</keyword>
<reference evidence="7 8" key="1">
    <citation type="submission" date="2015-11" db="EMBL/GenBank/DDBJ databases">
        <title>Whole-Genome Sequence of Candidatus Oderbacter manganicum from the National Park Lower Oder Valley, Germany.</title>
        <authorList>
            <person name="Braun B."/>
            <person name="Liere K."/>
            <person name="Szewzyk U."/>
        </authorList>
    </citation>
    <scope>NUCLEOTIDE SEQUENCE [LARGE SCALE GENOMIC DNA]</scope>
    <source>
        <strain evidence="7 8">OTSz_A_272</strain>
    </source>
</reference>
<evidence type="ECO:0000313" key="7">
    <source>
        <dbReference type="EMBL" id="ANP45570.1"/>
    </source>
</evidence>
<organism evidence="7 8">
    <name type="scientific">Candidatus Viadribacter manganicus</name>
    <dbReference type="NCBI Taxonomy" id="1759059"/>
    <lineage>
        <taxon>Bacteria</taxon>
        <taxon>Pseudomonadati</taxon>
        <taxon>Pseudomonadota</taxon>
        <taxon>Alphaproteobacteria</taxon>
        <taxon>Hyphomonadales</taxon>
        <taxon>Hyphomonadaceae</taxon>
        <taxon>Candidatus Viadribacter</taxon>
    </lineage>
</organism>
<dbReference type="GO" id="GO:0035673">
    <property type="term" value="F:oligopeptide transmembrane transporter activity"/>
    <property type="evidence" value="ECO:0007669"/>
    <property type="project" value="InterPro"/>
</dbReference>
<feature type="transmembrane region" description="Helical" evidence="6">
    <location>
        <begin position="307"/>
        <end position="329"/>
    </location>
</feature>
<evidence type="ECO:0000256" key="1">
    <source>
        <dbReference type="ARBA" id="ARBA00004141"/>
    </source>
</evidence>
<dbReference type="NCBIfam" id="TIGR00733">
    <property type="entry name" value="OPT family oligopeptide transporter"/>
    <property type="match status" value="1"/>
</dbReference>
<dbReference type="InterPro" id="IPR045035">
    <property type="entry name" value="YSL-like"/>
</dbReference>
<dbReference type="KEGG" id="cbot:ATE48_06390"/>
<feature type="transmembrane region" description="Helical" evidence="6">
    <location>
        <begin position="255"/>
        <end position="276"/>
    </location>
</feature>
<protein>
    <submittedName>
        <fullName evidence="7">Peptide transporter</fullName>
    </submittedName>
</protein>
<feature type="transmembrane region" description="Helical" evidence="6">
    <location>
        <begin position="403"/>
        <end position="422"/>
    </location>
</feature>
<comment type="subcellular location">
    <subcellularLocation>
        <location evidence="1">Membrane</location>
        <topology evidence="1">Multi-pass membrane protein</topology>
    </subcellularLocation>
</comment>
<feature type="transmembrane region" description="Helical" evidence="6">
    <location>
        <begin position="160"/>
        <end position="181"/>
    </location>
</feature>
<feature type="transmembrane region" description="Helical" evidence="6">
    <location>
        <begin position="443"/>
        <end position="460"/>
    </location>
</feature>
<dbReference type="InterPro" id="IPR004813">
    <property type="entry name" value="OPT"/>
</dbReference>
<feature type="transmembrane region" description="Helical" evidence="6">
    <location>
        <begin position="34"/>
        <end position="54"/>
    </location>
</feature>
<dbReference type="AlphaFoldDB" id="A0A1B1AG87"/>
<evidence type="ECO:0000256" key="2">
    <source>
        <dbReference type="ARBA" id="ARBA00022448"/>
    </source>
</evidence>
<keyword evidence="8" id="KW-1185">Reference proteome</keyword>
<feature type="transmembrane region" description="Helical" evidence="6">
    <location>
        <begin position="578"/>
        <end position="603"/>
    </location>
</feature>
<keyword evidence="4 6" id="KW-1133">Transmembrane helix</keyword>
<feature type="transmembrane region" description="Helical" evidence="6">
    <location>
        <begin position="507"/>
        <end position="525"/>
    </location>
</feature>
<evidence type="ECO:0000256" key="5">
    <source>
        <dbReference type="ARBA" id="ARBA00023136"/>
    </source>
</evidence>
<dbReference type="GO" id="GO:0016020">
    <property type="term" value="C:membrane"/>
    <property type="evidence" value="ECO:0007669"/>
    <property type="project" value="UniProtKB-SubCell"/>
</dbReference>
<evidence type="ECO:0000313" key="8">
    <source>
        <dbReference type="Proteomes" id="UP000092498"/>
    </source>
</evidence>
<keyword evidence="5 6" id="KW-0472">Membrane</keyword>
<feature type="transmembrane region" description="Helical" evidence="6">
    <location>
        <begin position="7"/>
        <end position="28"/>
    </location>
</feature>
<feature type="transmembrane region" description="Helical" evidence="6">
    <location>
        <begin position="95"/>
        <end position="114"/>
    </location>
</feature>
<keyword evidence="2" id="KW-0813">Transport</keyword>
<dbReference type="InterPro" id="IPR004814">
    <property type="entry name" value="Oligopep_transpt"/>
</dbReference>
<dbReference type="Proteomes" id="UP000092498">
    <property type="component" value="Chromosome"/>
</dbReference>
<evidence type="ECO:0000256" key="4">
    <source>
        <dbReference type="ARBA" id="ARBA00022989"/>
    </source>
</evidence>
<dbReference type="RefSeq" id="WP_066769092.1">
    <property type="nucleotide sequence ID" value="NZ_CP013244.1"/>
</dbReference>
<dbReference type="STRING" id="1759059.ATE48_06390"/>
<dbReference type="PANTHER" id="PTHR31645">
    <property type="entry name" value="OLIGOPEPTIDE TRANSPORTER YGL114W-RELATED"/>
    <property type="match status" value="1"/>
</dbReference>
<feature type="transmembrane region" description="Helical" evidence="6">
    <location>
        <begin position="623"/>
        <end position="640"/>
    </location>
</feature>
<proteinExistence type="predicted"/>
<feature type="transmembrane region" description="Helical" evidence="6">
    <location>
        <begin position="66"/>
        <end position="89"/>
    </location>
</feature>
<feature type="transmembrane region" description="Helical" evidence="6">
    <location>
        <begin position="335"/>
        <end position="360"/>
    </location>
</feature>
<evidence type="ECO:0000256" key="6">
    <source>
        <dbReference type="SAM" id="Phobius"/>
    </source>
</evidence>
<dbReference type="PANTHER" id="PTHR31645:SF0">
    <property type="entry name" value="OLIGOPEPTIDE TRANSPORTER YGL114W-RELATED"/>
    <property type="match status" value="1"/>
</dbReference>
<dbReference type="NCBIfam" id="TIGR00728">
    <property type="entry name" value="OPT_sfam"/>
    <property type="match status" value="1"/>
</dbReference>
<feature type="transmembrane region" description="Helical" evidence="6">
    <location>
        <begin position="372"/>
        <end position="391"/>
    </location>
</feature>
<feature type="transmembrane region" description="Helical" evidence="6">
    <location>
        <begin position="213"/>
        <end position="235"/>
    </location>
</feature>
<name>A0A1B1AG87_9PROT</name>